<evidence type="ECO:0000313" key="8">
    <source>
        <dbReference type="Proteomes" id="UP000683559"/>
    </source>
</evidence>
<evidence type="ECO:0000256" key="2">
    <source>
        <dbReference type="ARBA" id="ARBA00022475"/>
    </source>
</evidence>
<keyword evidence="2" id="KW-1003">Cell membrane</keyword>
<dbReference type="Pfam" id="PF13692">
    <property type="entry name" value="Glyco_trans_1_4"/>
    <property type="match status" value="1"/>
</dbReference>
<feature type="transmembrane region" description="Helical" evidence="6">
    <location>
        <begin position="457"/>
        <end position="481"/>
    </location>
</feature>
<dbReference type="Proteomes" id="UP000683559">
    <property type="component" value="Chromosome"/>
</dbReference>
<gene>
    <name evidence="7" type="ORF">KP001_03135</name>
</gene>
<dbReference type="Pfam" id="PF01943">
    <property type="entry name" value="Polysacc_synt"/>
    <property type="match status" value="1"/>
</dbReference>
<keyword evidence="5 6" id="KW-0472">Membrane</keyword>
<evidence type="ECO:0000256" key="3">
    <source>
        <dbReference type="ARBA" id="ARBA00022692"/>
    </source>
</evidence>
<dbReference type="EMBL" id="CP077683">
    <property type="protein sequence ID" value="QXE91556.1"/>
    <property type="molecule type" value="Genomic_DNA"/>
</dbReference>
<feature type="transmembrane region" description="Helical" evidence="6">
    <location>
        <begin position="603"/>
        <end position="623"/>
    </location>
</feature>
<feature type="transmembrane region" description="Helical" evidence="6">
    <location>
        <begin position="430"/>
        <end position="451"/>
    </location>
</feature>
<dbReference type="CDD" id="cd03801">
    <property type="entry name" value="GT4_PimA-like"/>
    <property type="match status" value="1"/>
</dbReference>
<feature type="transmembrane region" description="Helical" evidence="6">
    <location>
        <begin position="812"/>
        <end position="830"/>
    </location>
</feature>
<name>A0ABX8LJM6_9BACT</name>
<feature type="transmembrane region" description="Helical" evidence="6">
    <location>
        <begin position="89"/>
        <end position="107"/>
    </location>
</feature>
<evidence type="ECO:0000256" key="5">
    <source>
        <dbReference type="ARBA" id="ARBA00023136"/>
    </source>
</evidence>
<keyword evidence="4 6" id="KW-1133">Transmembrane helix</keyword>
<evidence type="ECO:0000256" key="1">
    <source>
        <dbReference type="ARBA" id="ARBA00004651"/>
    </source>
</evidence>
<keyword evidence="8" id="KW-1185">Reference proteome</keyword>
<keyword evidence="7" id="KW-0328">Glycosyltransferase</keyword>
<dbReference type="EC" id="2.4.-.-" evidence="7"/>
<evidence type="ECO:0000256" key="6">
    <source>
        <dbReference type="SAM" id="Phobius"/>
    </source>
</evidence>
<keyword evidence="7" id="KW-0808">Transferase</keyword>
<reference evidence="7 8" key="1">
    <citation type="submission" date="2021-06" db="EMBL/GenBank/DDBJ databases">
        <title>Gemonas diversity in paddy soil.</title>
        <authorList>
            <person name="Liu G."/>
        </authorList>
    </citation>
    <scope>NUCLEOTIDE SEQUENCE [LARGE SCALE GENOMIC DNA]</scope>
    <source>
        <strain evidence="7 8">RG2</strain>
    </source>
</reference>
<dbReference type="InterPro" id="IPR002797">
    <property type="entry name" value="Polysacc_synth"/>
</dbReference>
<feature type="transmembrane region" description="Helical" evidence="6">
    <location>
        <begin position="542"/>
        <end position="564"/>
    </location>
</feature>
<evidence type="ECO:0000313" key="7">
    <source>
        <dbReference type="EMBL" id="QXE91556.1"/>
    </source>
</evidence>
<feature type="transmembrane region" description="Helical" evidence="6">
    <location>
        <begin position="571"/>
        <end position="591"/>
    </location>
</feature>
<organism evidence="7 8">
    <name type="scientific">Geomonas subterranea</name>
    <dbReference type="NCBI Taxonomy" id="2847989"/>
    <lineage>
        <taxon>Bacteria</taxon>
        <taxon>Pseudomonadati</taxon>
        <taxon>Thermodesulfobacteriota</taxon>
        <taxon>Desulfuromonadia</taxon>
        <taxon>Geobacterales</taxon>
        <taxon>Geobacteraceae</taxon>
        <taxon>Geomonas</taxon>
    </lineage>
</organism>
<feature type="transmembrane region" description="Helical" evidence="6">
    <location>
        <begin position="787"/>
        <end position="806"/>
    </location>
</feature>
<evidence type="ECO:0000256" key="4">
    <source>
        <dbReference type="ARBA" id="ARBA00022989"/>
    </source>
</evidence>
<comment type="subcellular location">
    <subcellularLocation>
        <location evidence="1">Cell membrane</location>
        <topology evidence="1">Multi-pass membrane protein</topology>
    </subcellularLocation>
</comment>
<feature type="transmembrane region" description="Helical" evidence="6">
    <location>
        <begin position="725"/>
        <end position="744"/>
    </location>
</feature>
<dbReference type="GO" id="GO:0016757">
    <property type="term" value="F:glycosyltransferase activity"/>
    <property type="evidence" value="ECO:0007669"/>
    <property type="project" value="UniProtKB-KW"/>
</dbReference>
<feature type="transmembrane region" description="Helical" evidence="6">
    <location>
        <begin position="502"/>
        <end position="522"/>
    </location>
</feature>
<dbReference type="PANTHER" id="PTHR30250">
    <property type="entry name" value="PST FAMILY PREDICTED COLANIC ACID TRANSPORTER"/>
    <property type="match status" value="1"/>
</dbReference>
<dbReference type="PANTHER" id="PTHR30250:SF11">
    <property type="entry name" value="O-ANTIGEN TRANSPORTER-RELATED"/>
    <property type="match status" value="1"/>
</dbReference>
<protein>
    <submittedName>
        <fullName evidence="7">Glycosyltransferase</fullName>
        <ecNumber evidence="7">2.4.-.-</ecNumber>
    </submittedName>
</protein>
<accession>A0ABX8LJM6</accession>
<dbReference type="RefSeq" id="WP_217288137.1">
    <property type="nucleotide sequence ID" value="NZ_CP077683.1"/>
</dbReference>
<feature type="transmembrane region" description="Helical" evidence="6">
    <location>
        <begin position="756"/>
        <end position="775"/>
    </location>
</feature>
<proteinExistence type="predicted"/>
<sequence>MSKGRLVYISNTRIPSAKANTYQSFCVCEAFARQGLEVEFWHPARKGDYSTHPGGEEEVFRHYDVNPLFRLCRLPALDLTFLMQHANRIWFYVAAASFSLSAMWRLGNESRGTVIYTRDSTTLSLFYYANRLGLLRLPVFYEAHRFSDREVRHVRDVEGVVVVNACLKEEYEKGGKLNILVAHDCIREETFLAPSPPPVDLAARHGFPARERFATYIGRFKSRGNDKGIEIIVRCMKHVRDAKLRFLFVGGPLDAVPGFRRLMREEGVEDSRALFLDGQPVHELRHFHSLSSVLLMPYPRSKHHALQLSPLKMFEYMSSKRPIVASDLPSIREVLNEENALFCRPDDPEDLAKKIDWVLENDCTALSERAWQDVQRYTWDKRGATIVGWMRDSGHLTTKASLPVLGAAAQLEAKTPKKSLIDQRFKKNLLFNYATQAVGITAGFVTTTLIARNAGLHTYGLIGLLAALGGVLTNLLSFRTNEAVVSFYKKGEVENDPGSRRLALVAGMLIDLCVGLFLYFLVSGLAPFIARTLLKEPGEYPGVALYAGIMLSSFLRGTPLGLLIALERFRLVNLITLTEQLLKMLAVALLVHAGSPVTLRGIVTAYLVPAVAVTLFVYCYPVARLARLRGARIPRGRVVDYAQFSISTFVSSTLKAGNQNVDTVVLGVFTTPAAVGAYTLFRQFLAPISMVTTPFSSQSYPRFSEAVARRRLDDISQTVRHANRLLMKAFLALCIVIVPGLFIYDRWNGLGFTWQHYLTFALLLVNALVLQRLWWCRPFAVAFDPNISLRGNLIYSLSLPLCLVLAVSSAGLIGVGAALTLTALLQWAYWSAIMRKAIHVQY</sequence>
<keyword evidence="3 6" id="KW-0812">Transmembrane</keyword>
<dbReference type="InterPro" id="IPR050833">
    <property type="entry name" value="Poly_Biosynth_Transport"/>
</dbReference>